<protein>
    <submittedName>
        <fullName evidence="1">Uncharacterized protein</fullName>
    </submittedName>
</protein>
<evidence type="ECO:0000313" key="2">
    <source>
        <dbReference type="Proteomes" id="UP001057402"/>
    </source>
</evidence>
<dbReference type="Proteomes" id="UP001057402">
    <property type="component" value="Chromosome 12"/>
</dbReference>
<proteinExistence type="predicted"/>
<name>A0ACB9KYA8_9MYRT</name>
<reference evidence="2" key="1">
    <citation type="journal article" date="2023" name="Front. Plant Sci.">
        <title>Chromosomal-level genome assembly of Melastoma candidum provides insights into trichome evolution.</title>
        <authorList>
            <person name="Zhong Y."/>
            <person name="Wu W."/>
            <person name="Sun C."/>
            <person name="Zou P."/>
            <person name="Liu Y."/>
            <person name="Dai S."/>
            <person name="Zhou R."/>
        </authorList>
    </citation>
    <scope>NUCLEOTIDE SEQUENCE [LARGE SCALE GENOMIC DNA]</scope>
</reference>
<gene>
    <name evidence="1" type="ORF">MLD38_038056</name>
</gene>
<sequence>MAPTWHDLYTSPSDRGLPQITEKITQQGAFVSLHQDFITGYSRWGFGPLEPENPFPNGEGSLHLWQGFEDAIGCDRRFESRFPTNGGFRFWDRERWRHEDRFAVSVVQLPDPLPDHDEVTDKDDQLLHSPLRKQNLILSFTLEEIQFRSGKSFGRIPGQCLEC</sequence>
<accession>A0ACB9KYA8</accession>
<dbReference type="EMBL" id="CM042891">
    <property type="protein sequence ID" value="KAI4302283.1"/>
    <property type="molecule type" value="Genomic_DNA"/>
</dbReference>
<organism evidence="1 2">
    <name type="scientific">Melastoma candidum</name>
    <dbReference type="NCBI Taxonomy" id="119954"/>
    <lineage>
        <taxon>Eukaryota</taxon>
        <taxon>Viridiplantae</taxon>
        <taxon>Streptophyta</taxon>
        <taxon>Embryophyta</taxon>
        <taxon>Tracheophyta</taxon>
        <taxon>Spermatophyta</taxon>
        <taxon>Magnoliopsida</taxon>
        <taxon>eudicotyledons</taxon>
        <taxon>Gunneridae</taxon>
        <taxon>Pentapetalae</taxon>
        <taxon>rosids</taxon>
        <taxon>malvids</taxon>
        <taxon>Myrtales</taxon>
        <taxon>Melastomataceae</taxon>
        <taxon>Melastomatoideae</taxon>
        <taxon>Melastomateae</taxon>
        <taxon>Melastoma</taxon>
    </lineage>
</organism>
<evidence type="ECO:0000313" key="1">
    <source>
        <dbReference type="EMBL" id="KAI4302283.1"/>
    </source>
</evidence>
<comment type="caution">
    <text evidence="1">The sequence shown here is derived from an EMBL/GenBank/DDBJ whole genome shotgun (WGS) entry which is preliminary data.</text>
</comment>
<keyword evidence="2" id="KW-1185">Reference proteome</keyword>